<dbReference type="OrthoDB" id="7996552at2"/>
<dbReference type="AlphaFoldDB" id="A0A4Z0NQ05"/>
<proteinExistence type="predicted"/>
<keyword evidence="3" id="KW-1185">Reference proteome</keyword>
<evidence type="ECO:0000313" key="2">
    <source>
        <dbReference type="EMBL" id="TGD99012.1"/>
    </source>
</evidence>
<organism evidence="2 3">
    <name type="scientific">Methylobacterium nonmethylotrophicum</name>
    <dbReference type="NCBI Taxonomy" id="1141884"/>
    <lineage>
        <taxon>Bacteria</taxon>
        <taxon>Pseudomonadati</taxon>
        <taxon>Pseudomonadota</taxon>
        <taxon>Alphaproteobacteria</taxon>
        <taxon>Hyphomicrobiales</taxon>
        <taxon>Methylobacteriaceae</taxon>
        <taxon>Methylobacterium</taxon>
    </lineage>
</organism>
<accession>A0A4Z0NQ05</accession>
<feature type="compositionally biased region" description="Basic and acidic residues" evidence="1">
    <location>
        <begin position="39"/>
        <end position="65"/>
    </location>
</feature>
<gene>
    <name evidence="2" type="ORF">EU555_13995</name>
</gene>
<evidence type="ECO:0000313" key="3">
    <source>
        <dbReference type="Proteomes" id="UP000297535"/>
    </source>
</evidence>
<protein>
    <submittedName>
        <fullName evidence="2">Uncharacterized protein</fullName>
    </submittedName>
</protein>
<sequence>MAKTDQARPSLRDFDPYTDRNGQDMGQDSPLDLGVPQRTQRDMDHDPMGEARDARIASDFYRRDAIGAIDGSQATADETPPENLRRISDPSTGSPATSEAIDRATASLGKDEEG</sequence>
<feature type="compositionally biased region" description="Basic and acidic residues" evidence="1">
    <location>
        <begin position="10"/>
        <end position="22"/>
    </location>
</feature>
<reference evidence="2 3" key="1">
    <citation type="submission" date="2019-04" db="EMBL/GenBank/DDBJ databases">
        <authorList>
            <person name="Feng G."/>
            <person name="Zhu H."/>
        </authorList>
    </citation>
    <scope>NUCLEOTIDE SEQUENCE [LARGE SCALE GENOMIC DNA]</scope>
    <source>
        <strain evidence="2 3">6HR-1</strain>
    </source>
</reference>
<name>A0A4Z0NQ05_9HYPH</name>
<dbReference type="RefSeq" id="WP_135415250.1">
    <property type="nucleotide sequence ID" value="NZ_SRLB01000009.1"/>
</dbReference>
<comment type="caution">
    <text evidence="2">The sequence shown here is derived from an EMBL/GenBank/DDBJ whole genome shotgun (WGS) entry which is preliminary data.</text>
</comment>
<dbReference type="EMBL" id="SRLB01000009">
    <property type="protein sequence ID" value="TGD99012.1"/>
    <property type="molecule type" value="Genomic_DNA"/>
</dbReference>
<dbReference type="Proteomes" id="UP000297535">
    <property type="component" value="Unassembled WGS sequence"/>
</dbReference>
<evidence type="ECO:0000256" key="1">
    <source>
        <dbReference type="SAM" id="MobiDB-lite"/>
    </source>
</evidence>
<feature type="region of interest" description="Disordered" evidence="1">
    <location>
        <begin position="1"/>
        <end position="114"/>
    </location>
</feature>